<dbReference type="Pfam" id="PF00126">
    <property type="entry name" value="HTH_1"/>
    <property type="match status" value="1"/>
</dbReference>
<evidence type="ECO:0000313" key="6">
    <source>
        <dbReference type="EMBL" id="VAW21502.1"/>
    </source>
</evidence>
<dbReference type="PANTHER" id="PTHR30126">
    <property type="entry name" value="HTH-TYPE TRANSCRIPTIONAL REGULATOR"/>
    <property type="match status" value="1"/>
</dbReference>
<accession>A0A3B0U4T6</accession>
<dbReference type="InterPro" id="IPR000847">
    <property type="entry name" value="LysR_HTH_N"/>
</dbReference>
<feature type="domain" description="HTH lysR-type" evidence="5">
    <location>
        <begin position="1"/>
        <end position="58"/>
    </location>
</feature>
<keyword evidence="2" id="KW-0805">Transcription regulation</keyword>
<dbReference type="InterPro" id="IPR005119">
    <property type="entry name" value="LysR_subst-bd"/>
</dbReference>
<sequence length="305" mass="34872">MEIKWLEDFLTLCSTGNFRIAAKQRCVSQSAFSRRIQSLESWLETTLVDRTSQPACLTEEGEIFKPLAQEMVRIAYLAHESIREKTRETKEKIRFSTVSTLAQFFMPSWLKKLQPLIDADQFFVRTDFGNIANYLAALEDNNVDFFICYEDPNVGFHDNPQKFSSLKLGEEALVPVCSPNKDGAPSWWLPDKPKGKIPYLHTEATLALWPIKNHLENRYCDLTFKVVCESSIATALKAMAIEGFGVAWIPGSIVADDLAKGHLMRAAEQADDIIIDIKIYRCTKYNEPRVEKFWQVLHQQNPQTT</sequence>
<dbReference type="SUPFAM" id="SSF46785">
    <property type="entry name" value="Winged helix' DNA-binding domain"/>
    <property type="match status" value="1"/>
</dbReference>
<dbReference type="CDD" id="cd05466">
    <property type="entry name" value="PBP2_LTTR_substrate"/>
    <property type="match status" value="1"/>
</dbReference>
<dbReference type="AlphaFoldDB" id="A0A3B0U4T6"/>
<evidence type="ECO:0000256" key="4">
    <source>
        <dbReference type="ARBA" id="ARBA00023163"/>
    </source>
</evidence>
<evidence type="ECO:0000259" key="5">
    <source>
        <dbReference type="PROSITE" id="PS50931"/>
    </source>
</evidence>
<reference evidence="6" key="1">
    <citation type="submission" date="2018-06" db="EMBL/GenBank/DDBJ databases">
        <authorList>
            <person name="Zhirakovskaya E."/>
        </authorList>
    </citation>
    <scope>NUCLEOTIDE SEQUENCE</scope>
</reference>
<dbReference type="PROSITE" id="PS50931">
    <property type="entry name" value="HTH_LYSR"/>
    <property type="match status" value="1"/>
</dbReference>
<keyword evidence="4" id="KW-0804">Transcription</keyword>
<gene>
    <name evidence="6" type="ORF">MNBD_ALPHA12-1889</name>
</gene>
<evidence type="ECO:0000256" key="1">
    <source>
        <dbReference type="ARBA" id="ARBA00009437"/>
    </source>
</evidence>
<dbReference type="InterPro" id="IPR036390">
    <property type="entry name" value="WH_DNA-bd_sf"/>
</dbReference>
<dbReference type="SUPFAM" id="SSF53850">
    <property type="entry name" value="Periplasmic binding protein-like II"/>
    <property type="match status" value="1"/>
</dbReference>
<comment type="similarity">
    <text evidence="1">Belongs to the LysR transcriptional regulatory family.</text>
</comment>
<dbReference type="Gene3D" id="1.10.10.10">
    <property type="entry name" value="Winged helix-like DNA-binding domain superfamily/Winged helix DNA-binding domain"/>
    <property type="match status" value="1"/>
</dbReference>
<evidence type="ECO:0000256" key="3">
    <source>
        <dbReference type="ARBA" id="ARBA00023125"/>
    </source>
</evidence>
<name>A0A3B0U4T6_9ZZZZ</name>
<dbReference type="PANTHER" id="PTHR30126:SF2">
    <property type="entry name" value="HTH-TYPE TRANSCRIPTIONAL REGULATOR YJIE"/>
    <property type="match status" value="1"/>
</dbReference>
<dbReference type="EMBL" id="UOEO01000172">
    <property type="protein sequence ID" value="VAW21502.1"/>
    <property type="molecule type" value="Genomic_DNA"/>
</dbReference>
<protein>
    <recommendedName>
        <fullName evidence="5">HTH lysR-type domain-containing protein</fullName>
    </recommendedName>
</protein>
<dbReference type="Gene3D" id="3.40.190.290">
    <property type="match status" value="1"/>
</dbReference>
<organism evidence="6">
    <name type="scientific">hydrothermal vent metagenome</name>
    <dbReference type="NCBI Taxonomy" id="652676"/>
    <lineage>
        <taxon>unclassified sequences</taxon>
        <taxon>metagenomes</taxon>
        <taxon>ecological metagenomes</taxon>
    </lineage>
</organism>
<dbReference type="InterPro" id="IPR036388">
    <property type="entry name" value="WH-like_DNA-bd_sf"/>
</dbReference>
<evidence type="ECO:0000256" key="2">
    <source>
        <dbReference type="ARBA" id="ARBA00023015"/>
    </source>
</evidence>
<dbReference type="Pfam" id="PF03466">
    <property type="entry name" value="LysR_substrate"/>
    <property type="match status" value="1"/>
</dbReference>
<proteinExistence type="inferred from homology"/>
<dbReference type="GO" id="GO:0000976">
    <property type="term" value="F:transcription cis-regulatory region binding"/>
    <property type="evidence" value="ECO:0007669"/>
    <property type="project" value="TreeGrafter"/>
</dbReference>
<keyword evidence="3" id="KW-0238">DNA-binding</keyword>
<dbReference type="GO" id="GO:0003700">
    <property type="term" value="F:DNA-binding transcription factor activity"/>
    <property type="evidence" value="ECO:0007669"/>
    <property type="project" value="InterPro"/>
</dbReference>